<sequence>MERVRRCLSSDKCWPLCGECEEPILHAIRDCNAARSTWLQILPAHKTGSFFNYNLLDWLELNLQNVAGTNGGSRNWNHLFGILLWRIWKNRCKFIFTGVSWSSEATLKAAQAWARPIFTRTSNLPNNTNQKSRNPGWIPPCAGTFKPNTDGAFNPSSKAAGGGGLIRNNNGEWIVGYSRNIGHCSGLQAELWALLDGLHLA</sequence>
<dbReference type="InterPro" id="IPR053151">
    <property type="entry name" value="RNase_H-like"/>
</dbReference>
<evidence type="ECO:0000313" key="3">
    <source>
        <dbReference type="Proteomes" id="UP000436088"/>
    </source>
</evidence>
<dbReference type="InterPro" id="IPR036397">
    <property type="entry name" value="RNaseH_sf"/>
</dbReference>
<dbReference type="GO" id="GO:0003676">
    <property type="term" value="F:nucleic acid binding"/>
    <property type="evidence" value="ECO:0007669"/>
    <property type="project" value="InterPro"/>
</dbReference>
<proteinExistence type="predicted"/>
<comment type="caution">
    <text evidence="2">The sequence shown here is derived from an EMBL/GenBank/DDBJ whole genome shotgun (WGS) entry which is preliminary data.</text>
</comment>
<dbReference type="InterPro" id="IPR012337">
    <property type="entry name" value="RNaseH-like_sf"/>
</dbReference>
<evidence type="ECO:0000259" key="1">
    <source>
        <dbReference type="Pfam" id="PF13456"/>
    </source>
</evidence>
<dbReference type="SUPFAM" id="SSF53098">
    <property type="entry name" value="Ribonuclease H-like"/>
    <property type="match status" value="1"/>
</dbReference>
<keyword evidence="3" id="KW-1185">Reference proteome</keyword>
<dbReference type="InterPro" id="IPR044730">
    <property type="entry name" value="RNase_H-like_dom_plant"/>
</dbReference>
<dbReference type="EMBL" id="VEPZ02001652">
    <property type="protein sequence ID" value="KAE8664333.1"/>
    <property type="molecule type" value="Genomic_DNA"/>
</dbReference>
<gene>
    <name evidence="2" type="ORF">F3Y22_tig00112800pilonHSYRG00027</name>
</gene>
<dbReference type="InterPro" id="IPR002156">
    <property type="entry name" value="RNaseH_domain"/>
</dbReference>
<dbReference type="Proteomes" id="UP000436088">
    <property type="component" value="Unassembled WGS sequence"/>
</dbReference>
<dbReference type="PANTHER" id="PTHR47723:SF19">
    <property type="entry name" value="POLYNUCLEOTIDYL TRANSFERASE, RIBONUCLEASE H-LIKE SUPERFAMILY PROTEIN"/>
    <property type="match status" value="1"/>
</dbReference>
<dbReference type="Pfam" id="PF13456">
    <property type="entry name" value="RVT_3"/>
    <property type="match status" value="1"/>
</dbReference>
<reference evidence="2" key="1">
    <citation type="submission" date="2019-09" db="EMBL/GenBank/DDBJ databases">
        <title>Draft genome information of white flower Hibiscus syriacus.</title>
        <authorList>
            <person name="Kim Y.-M."/>
        </authorList>
    </citation>
    <scope>NUCLEOTIDE SEQUENCE [LARGE SCALE GENOMIC DNA]</scope>
    <source>
        <strain evidence="2">YM2019G1</strain>
    </source>
</reference>
<dbReference type="Gene3D" id="3.30.420.10">
    <property type="entry name" value="Ribonuclease H-like superfamily/Ribonuclease H"/>
    <property type="match status" value="1"/>
</dbReference>
<feature type="domain" description="RNase H type-1" evidence="1">
    <location>
        <begin position="148"/>
        <end position="201"/>
    </location>
</feature>
<accession>A0A6A2WT07</accession>
<evidence type="ECO:0000313" key="2">
    <source>
        <dbReference type="EMBL" id="KAE8664333.1"/>
    </source>
</evidence>
<dbReference type="CDD" id="cd06222">
    <property type="entry name" value="RNase_H_like"/>
    <property type="match status" value="1"/>
</dbReference>
<name>A0A6A2WT07_HIBSY</name>
<organism evidence="2 3">
    <name type="scientific">Hibiscus syriacus</name>
    <name type="common">Rose of Sharon</name>
    <dbReference type="NCBI Taxonomy" id="106335"/>
    <lineage>
        <taxon>Eukaryota</taxon>
        <taxon>Viridiplantae</taxon>
        <taxon>Streptophyta</taxon>
        <taxon>Embryophyta</taxon>
        <taxon>Tracheophyta</taxon>
        <taxon>Spermatophyta</taxon>
        <taxon>Magnoliopsida</taxon>
        <taxon>eudicotyledons</taxon>
        <taxon>Gunneridae</taxon>
        <taxon>Pentapetalae</taxon>
        <taxon>rosids</taxon>
        <taxon>malvids</taxon>
        <taxon>Malvales</taxon>
        <taxon>Malvaceae</taxon>
        <taxon>Malvoideae</taxon>
        <taxon>Hibiscus</taxon>
    </lineage>
</organism>
<dbReference type="AlphaFoldDB" id="A0A6A2WT07"/>
<protein>
    <recommendedName>
        <fullName evidence="1">RNase H type-1 domain-containing protein</fullName>
    </recommendedName>
</protein>
<dbReference type="PANTHER" id="PTHR47723">
    <property type="entry name" value="OS05G0353850 PROTEIN"/>
    <property type="match status" value="1"/>
</dbReference>
<dbReference type="GO" id="GO:0004523">
    <property type="term" value="F:RNA-DNA hybrid ribonuclease activity"/>
    <property type="evidence" value="ECO:0007669"/>
    <property type="project" value="InterPro"/>
</dbReference>